<gene>
    <name evidence="1" type="ORF">K488DRAFT_67673</name>
</gene>
<organism evidence="1 2">
    <name type="scientific">Vararia minispora EC-137</name>
    <dbReference type="NCBI Taxonomy" id="1314806"/>
    <lineage>
        <taxon>Eukaryota</taxon>
        <taxon>Fungi</taxon>
        <taxon>Dikarya</taxon>
        <taxon>Basidiomycota</taxon>
        <taxon>Agaricomycotina</taxon>
        <taxon>Agaricomycetes</taxon>
        <taxon>Russulales</taxon>
        <taxon>Lachnocladiaceae</taxon>
        <taxon>Vararia</taxon>
    </lineage>
</organism>
<proteinExistence type="predicted"/>
<dbReference type="EMBL" id="MU273472">
    <property type="protein sequence ID" value="KAI0036351.1"/>
    <property type="molecule type" value="Genomic_DNA"/>
</dbReference>
<accession>A0ACB8QYC3</accession>
<reference evidence="1" key="2">
    <citation type="journal article" date="2022" name="New Phytol.">
        <title>Evolutionary transition to the ectomycorrhizal habit in the genomes of a hyperdiverse lineage of mushroom-forming fungi.</title>
        <authorList>
            <person name="Looney B."/>
            <person name="Miyauchi S."/>
            <person name="Morin E."/>
            <person name="Drula E."/>
            <person name="Courty P.E."/>
            <person name="Kohler A."/>
            <person name="Kuo A."/>
            <person name="LaButti K."/>
            <person name="Pangilinan J."/>
            <person name="Lipzen A."/>
            <person name="Riley R."/>
            <person name="Andreopoulos W."/>
            <person name="He G."/>
            <person name="Johnson J."/>
            <person name="Nolan M."/>
            <person name="Tritt A."/>
            <person name="Barry K.W."/>
            <person name="Grigoriev I.V."/>
            <person name="Nagy L.G."/>
            <person name="Hibbett D."/>
            <person name="Henrissat B."/>
            <person name="Matheny P.B."/>
            <person name="Labbe J."/>
            <person name="Martin F.M."/>
        </authorList>
    </citation>
    <scope>NUCLEOTIDE SEQUENCE</scope>
    <source>
        <strain evidence="1">EC-137</strain>
    </source>
</reference>
<dbReference type="Proteomes" id="UP000814128">
    <property type="component" value="Unassembled WGS sequence"/>
</dbReference>
<sequence length="531" mass="58127">MSFPASKTTDATTTLDDCWTRAIMSTLRREKSLLSLLYDDDQEFYREYVLASGNGPLCTFPGGLGLFSMTSPAIPSVIGGIIMVPSESLGQPMLSSMPLFLAPPHESSSGIRDTYANQRYPFESAFAAMPPAYTIDERHDQHVSHAFDAGVQVPVSVTQPLHAHSAASAQGRAAQVGTSYVSNGLMSIQHASSSRNKHAIENGLGVYPHTPHTFNYEGCYQQTPIRAYSTAPIAANNTNFHVLAPEGTALGNTSAEGQVPSALGDATIPAPKEGRQKGEKRKNARRATRAAAGPYPAPQKIEQGIPDINDEYIRDEADREALDTMRHQPFVGKALQSEDQRRCVMHYAPKLGKAGVLRDPVTGKVIFEICKAHEVGRLFVDRRARDRHVQEHHGLLNLIGCPKCGKKHTFCLLDPFPVLIQNEGGSYSNDDDRTLSVVRRGLVPVGVHIAKRLYAPALRALETRLWGRRFFGKSSSAHTFLYESAKSMKKNAAGINLLWRNSNGSVDVFTWFCSSNGHLPSTFLDEVVLIS</sequence>
<comment type="caution">
    <text evidence="1">The sequence shown here is derived from an EMBL/GenBank/DDBJ whole genome shotgun (WGS) entry which is preliminary data.</text>
</comment>
<evidence type="ECO:0000313" key="2">
    <source>
        <dbReference type="Proteomes" id="UP000814128"/>
    </source>
</evidence>
<protein>
    <submittedName>
        <fullName evidence="1">Uncharacterized protein</fullName>
    </submittedName>
</protein>
<name>A0ACB8QYC3_9AGAM</name>
<reference evidence="1" key="1">
    <citation type="submission" date="2021-02" db="EMBL/GenBank/DDBJ databases">
        <authorList>
            <consortium name="DOE Joint Genome Institute"/>
            <person name="Ahrendt S."/>
            <person name="Looney B.P."/>
            <person name="Miyauchi S."/>
            <person name="Morin E."/>
            <person name="Drula E."/>
            <person name="Courty P.E."/>
            <person name="Chicoki N."/>
            <person name="Fauchery L."/>
            <person name="Kohler A."/>
            <person name="Kuo A."/>
            <person name="Labutti K."/>
            <person name="Pangilinan J."/>
            <person name="Lipzen A."/>
            <person name="Riley R."/>
            <person name="Andreopoulos W."/>
            <person name="He G."/>
            <person name="Johnson J."/>
            <person name="Barry K.W."/>
            <person name="Grigoriev I.V."/>
            <person name="Nagy L."/>
            <person name="Hibbett D."/>
            <person name="Henrissat B."/>
            <person name="Matheny P.B."/>
            <person name="Labbe J."/>
            <person name="Martin F."/>
        </authorList>
    </citation>
    <scope>NUCLEOTIDE SEQUENCE</scope>
    <source>
        <strain evidence="1">EC-137</strain>
    </source>
</reference>
<keyword evidence="2" id="KW-1185">Reference proteome</keyword>
<evidence type="ECO:0000313" key="1">
    <source>
        <dbReference type="EMBL" id="KAI0036351.1"/>
    </source>
</evidence>